<organism evidence="3 4">
    <name type="scientific">Lingula anatina</name>
    <name type="common">Brachiopod</name>
    <name type="synonym">Lingula unguis</name>
    <dbReference type="NCBI Taxonomy" id="7574"/>
    <lineage>
        <taxon>Eukaryota</taxon>
        <taxon>Metazoa</taxon>
        <taxon>Spiralia</taxon>
        <taxon>Lophotrochozoa</taxon>
        <taxon>Brachiopoda</taxon>
        <taxon>Linguliformea</taxon>
        <taxon>Lingulata</taxon>
        <taxon>Lingulida</taxon>
        <taxon>Linguloidea</taxon>
        <taxon>Lingulidae</taxon>
        <taxon>Lingula</taxon>
    </lineage>
</organism>
<accession>A0A1S3H6A6</accession>
<keyword evidence="3" id="KW-1185">Reference proteome</keyword>
<dbReference type="Pfam" id="PF20694">
    <property type="entry name" value="TRADD-like_N"/>
    <property type="match status" value="1"/>
</dbReference>
<evidence type="ECO:0000313" key="3">
    <source>
        <dbReference type="Proteomes" id="UP000085678"/>
    </source>
</evidence>
<evidence type="ECO:0000313" key="6">
    <source>
        <dbReference type="RefSeq" id="XP_013380661.1"/>
    </source>
</evidence>
<feature type="region of interest" description="Disordered" evidence="1">
    <location>
        <begin position="1"/>
        <end position="64"/>
    </location>
</feature>
<feature type="region of interest" description="Disordered" evidence="1">
    <location>
        <begin position="348"/>
        <end position="393"/>
    </location>
</feature>
<evidence type="ECO:0000313" key="5">
    <source>
        <dbReference type="RefSeq" id="XP_013380660.1"/>
    </source>
</evidence>
<feature type="compositionally biased region" description="Basic and acidic residues" evidence="1">
    <location>
        <begin position="39"/>
        <end position="56"/>
    </location>
</feature>
<dbReference type="RefSeq" id="XP_013380660.1">
    <property type="nucleotide sequence ID" value="XM_013525206.1"/>
</dbReference>
<evidence type="ECO:0000256" key="1">
    <source>
        <dbReference type="SAM" id="MobiDB-lite"/>
    </source>
</evidence>
<dbReference type="KEGG" id="lak:106151793"/>
<sequence>MSEELDNQTEGEKNPPDGEVKQRVRSSAYTKTTQTTYGQRKEDQLDMSRDSTRDSGFESARSSRASVMSALAPLDEWMVFLDEKDHHAVSIAGLETPEEDSQWLIGDNGEVHGIPLKRMTVAMKVQIDASCRAPEPTKTGDEETSWYHDQGIRHVSEDIPSFEKSFENLGLCFTLKDIKTGSIIISLVPKDVESLRKLVEAYRSGELRETLEKSLISEKMREAARREGKKLTLEVTINEPEIVGMIELMEKLNEAEGAEGDTGIAKLWFTYCAALKMWFWTPYEEKHIWMKVNHKRVLSGLKFGEQPSAKNLQLLAYLQEKNPQLPGQHVDCVICDLRRQNLVTYEKLSSSETDHAEANEPETDSGTKRKHAAAAKSEDIQQLPNGFHHEVDS</sequence>
<proteinExistence type="predicted"/>
<dbReference type="AlphaFoldDB" id="A0A1S3H6A6"/>
<evidence type="ECO:0000313" key="4">
    <source>
        <dbReference type="RefSeq" id="XP_013380659.1"/>
    </source>
</evidence>
<protein>
    <submittedName>
        <fullName evidence="4 5">Uncharacterized protein LOC106151793 isoform X1</fullName>
    </submittedName>
</protein>
<evidence type="ECO:0000259" key="2">
    <source>
        <dbReference type="Pfam" id="PF20694"/>
    </source>
</evidence>
<name>A0A1S3H6A6_LINAN</name>
<feature type="compositionally biased region" description="Basic and acidic residues" evidence="1">
    <location>
        <begin position="10"/>
        <end position="22"/>
    </location>
</feature>
<dbReference type="GeneID" id="106151793"/>
<dbReference type="RefSeq" id="XP_013380659.1">
    <property type="nucleotide sequence ID" value="XM_013525205.1"/>
</dbReference>
<dbReference type="Proteomes" id="UP000085678">
    <property type="component" value="Unplaced"/>
</dbReference>
<reference evidence="4 5" key="1">
    <citation type="submission" date="2025-04" db="UniProtKB">
        <authorList>
            <consortium name="RefSeq"/>
        </authorList>
    </citation>
    <scope>IDENTIFICATION</scope>
    <source>
        <tissue evidence="4 5">Gonads</tissue>
    </source>
</reference>
<dbReference type="RefSeq" id="XP_013380661.1">
    <property type="nucleotide sequence ID" value="XM_013525207.2"/>
</dbReference>
<dbReference type="InterPro" id="IPR049341">
    <property type="entry name" value="TRADD-like_N"/>
</dbReference>
<gene>
    <name evidence="4 5 6" type="primary">LOC106151793</name>
</gene>
<feature type="compositionally biased region" description="Polar residues" evidence="1">
    <location>
        <begin position="25"/>
        <end position="38"/>
    </location>
</feature>
<feature type="domain" description="TRADD-like N-terminal" evidence="2">
    <location>
        <begin position="170"/>
        <end position="220"/>
    </location>
</feature>